<dbReference type="OrthoDB" id="5596221at2759"/>
<comment type="caution">
    <text evidence="2">The sequence shown here is derived from an EMBL/GenBank/DDBJ whole genome shotgun (WGS) entry which is preliminary data.</text>
</comment>
<keyword evidence="3" id="KW-1185">Reference proteome</keyword>
<feature type="compositionally biased region" description="Low complexity" evidence="1">
    <location>
        <begin position="519"/>
        <end position="534"/>
    </location>
</feature>
<evidence type="ECO:0000313" key="2">
    <source>
        <dbReference type="EMBL" id="KAJ2808978.1"/>
    </source>
</evidence>
<feature type="compositionally biased region" description="Basic residues" evidence="1">
    <location>
        <begin position="1"/>
        <end position="13"/>
    </location>
</feature>
<feature type="region of interest" description="Disordered" evidence="1">
    <location>
        <begin position="1"/>
        <end position="23"/>
    </location>
</feature>
<feature type="compositionally biased region" description="Basic and acidic residues" evidence="1">
    <location>
        <begin position="41"/>
        <end position="56"/>
    </location>
</feature>
<dbReference type="Proteomes" id="UP001140094">
    <property type="component" value="Unassembled WGS sequence"/>
</dbReference>
<reference evidence="2" key="1">
    <citation type="submission" date="2022-07" db="EMBL/GenBank/DDBJ databases">
        <title>Phylogenomic reconstructions and comparative analyses of Kickxellomycotina fungi.</title>
        <authorList>
            <person name="Reynolds N.K."/>
            <person name="Stajich J.E."/>
            <person name="Barry K."/>
            <person name="Grigoriev I.V."/>
            <person name="Crous P."/>
            <person name="Smith M.E."/>
        </authorList>
    </citation>
    <scope>NUCLEOTIDE SEQUENCE</scope>
    <source>
        <strain evidence="2">NRRL 1565</strain>
    </source>
</reference>
<protein>
    <submittedName>
        <fullName evidence="2">Uncharacterized protein</fullName>
    </submittedName>
</protein>
<feature type="region of interest" description="Disordered" evidence="1">
    <location>
        <begin position="268"/>
        <end position="326"/>
    </location>
</feature>
<feature type="compositionally biased region" description="Basic and acidic residues" evidence="1">
    <location>
        <begin position="111"/>
        <end position="127"/>
    </location>
</feature>
<feature type="compositionally biased region" description="Acidic residues" evidence="1">
    <location>
        <begin position="316"/>
        <end position="326"/>
    </location>
</feature>
<feature type="compositionally biased region" description="Basic residues" evidence="1">
    <location>
        <begin position="128"/>
        <end position="138"/>
    </location>
</feature>
<sequence length="570" mass="63320">MLRKRATRGRGSRGGRAPRNIRRVSELEREVAVLNFDSGDEEKATNETLLEEKVVEQTEETDQSTKRLTRSAERMKTRQDANPERRRTLQRLMEAIRGGEFDTELSDSDDESNKPDARAKATRDARQQKRKLTRKTRQRGVVSQDDSDSDYVQATRDEGDEANEEDEEGSAQAKDELELELEEEGSANPNADTNASPLKSTAEKRLKSTEKRLMLKFRTANLNRTGGAQHSGSTGTTTRDSTVRLEDIDWSEFDLETINEILTRREALKKKRRKDNGANDGGEITTAKLKKSSLAPPPLQLDKVNNGTSGAHIGGIEEEEEGAIIEDDNNASELYRGNEEGMDVDVEGEGPEFGYLFEETSETMPQTPGASLHLPPRASAMSGDIFATDEEQSSAGQPSRPGRPHPALIRNMTDRHTNVDKDMRLVLQYELKSEENLLKDMRAELMDKLFKLQTEERLLRMIVKGDFELPEDEATEETALGMDNSAFTGYVDADMGPLQTPLGSLPQMDIDQSRDDLASESGDSLSGMSSSSNSSEDEVQDEEVTRGALSRVLDNYLPNSGLAGDSTSNY</sequence>
<evidence type="ECO:0000256" key="1">
    <source>
        <dbReference type="SAM" id="MobiDB-lite"/>
    </source>
</evidence>
<feature type="compositionally biased region" description="Acidic residues" evidence="1">
    <location>
        <begin position="101"/>
        <end position="110"/>
    </location>
</feature>
<evidence type="ECO:0000313" key="3">
    <source>
        <dbReference type="Proteomes" id="UP001140094"/>
    </source>
</evidence>
<proteinExistence type="predicted"/>
<feature type="compositionally biased region" description="Acidic residues" evidence="1">
    <location>
        <begin position="158"/>
        <end position="169"/>
    </location>
</feature>
<dbReference type="EMBL" id="JANBUO010000015">
    <property type="protein sequence ID" value="KAJ2808978.1"/>
    <property type="molecule type" value="Genomic_DNA"/>
</dbReference>
<feature type="region of interest" description="Disordered" evidence="1">
    <location>
        <begin position="36"/>
        <end position="240"/>
    </location>
</feature>
<feature type="compositionally biased region" description="Polar residues" evidence="1">
    <location>
        <begin position="220"/>
        <end position="230"/>
    </location>
</feature>
<name>A0A9W8I3R6_9FUNG</name>
<accession>A0A9W8I3R6</accession>
<feature type="compositionally biased region" description="Polar residues" evidence="1">
    <location>
        <begin position="187"/>
        <end position="199"/>
    </location>
</feature>
<gene>
    <name evidence="2" type="ORF">H4R20_000486</name>
</gene>
<feature type="compositionally biased region" description="Basic and acidic residues" evidence="1">
    <location>
        <begin position="70"/>
        <end position="87"/>
    </location>
</feature>
<dbReference type="AlphaFoldDB" id="A0A9W8I3R6"/>
<organism evidence="2 3">
    <name type="scientific">Coemansia guatemalensis</name>
    <dbReference type="NCBI Taxonomy" id="2761395"/>
    <lineage>
        <taxon>Eukaryota</taxon>
        <taxon>Fungi</taxon>
        <taxon>Fungi incertae sedis</taxon>
        <taxon>Zoopagomycota</taxon>
        <taxon>Kickxellomycotina</taxon>
        <taxon>Kickxellomycetes</taxon>
        <taxon>Kickxellales</taxon>
        <taxon>Kickxellaceae</taxon>
        <taxon>Coemansia</taxon>
    </lineage>
</organism>
<feature type="compositionally biased region" description="Basic and acidic residues" evidence="1">
    <location>
        <begin position="201"/>
        <end position="213"/>
    </location>
</feature>
<feature type="region of interest" description="Disordered" evidence="1">
    <location>
        <begin position="498"/>
        <end position="570"/>
    </location>
</feature>